<dbReference type="Pfam" id="PF13490">
    <property type="entry name" value="zf-HC2"/>
    <property type="match status" value="1"/>
</dbReference>
<keyword evidence="2" id="KW-1133">Transmembrane helix</keyword>
<feature type="region of interest" description="Disordered" evidence="1">
    <location>
        <begin position="169"/>
        <end position="203"/>
    </location>
</feature>
<feature type="transmembrane region" description="Helical" evidence="2">
    <location>
        <begin position="101"/>
        <end position="123"/>
    </location>
</feature>
<keyword evidence="5" id="KW-1185">Reference proteome</keyword>
<keyword evidence="2" id="KW-0812">Transmembrane</keyword>
<evidence type="ECO:0000313" key="5">
    <source>
        <dbReference type="Proteomes" id="UP000290365"/>
    </source>
</evidence>
<proteinExistence type="predicted"/>
<evidence type="ECO:0000256" key="2">
    <source>
        <dbReference type="SAM" id="Phobius"/>
    </source>
</evidence>
<organism evidence="4 5">
    <name type="scientific">Ktedonosporobacter rubrisoli</name>
    <dbReference type="NCBI Taxonomy" id="2509675"/>
    <lineage>
        <taxon>Bacteria</taxon>
        <taxon>Bacillati</taxon>
        <taxon>Chloroflexota</taxon>
        <taxon>Ktedonobacteria</taxon>
        <taxon>Ktedonobacterales</taxon>
        <taxon>Ktedonosporobacteraceae</taxon>
        <taxon>Ktedonosporobacter</taxon>
    </lineage>
</organism>
<name>A0A4P6K073_KTERU</name>
<dbReference type="RefSeq" id="WP_129892578.1">
    <property type="nucleotide sequence ID" value="NZ_CP035758.1"/>
</dbReference>
<keyword evidence="2" id="KW-0472">Membrane</keyword>
<evidence type="ECO:0000256" key="1">
    <source>
        <dbReference type="SAM" id="MobiDB-lite"/>
    </source>
</evidence>
<dbReference type="Proteomes" id="UP000290365">
    <property type="component" value="Chromosome"/>
</dbReference>
<protein>
    <recommendedName>
        <fullName evidence="3">Putative zinc-finger domain-containing protein</fullName>
    </recommendedName>
</protein>
<reference evidence="4 5" key="1">
    <citation type="submission" date="2019-01" db="EMBL/GenBank/DDBJ databases">
        <title>Ktedonosporobacter rubrisoli SCAWS-G2.</title>
        <authorList>
            <person name="Huang Y."/>
            <person name="Yan B."/>
        </authorList>
    </citation>
    <scope>NUCLEOTIDE SEQUENCE [LARGE SCALE GENOMIC DNA]</scope>
    <source>
        <strain evidence="4 5">SCAWS-G2</strain>
    </source>
</reference>
<dbReference type="EMBL" id="CP035758">
    <property type="protein sequence ID" value="QBD81517.1"/>
    <property type="molecule type" value="Genomic_DNA"/>
</dbReference>
<evidence type="ECO:0000259" key="3">
    <source>
        <dbReference type="Pfam" id="PF13490"/>
    </source>
</evidence>
<dbReference type="AlphaFoldDB" id="A0A4P6K073"/>
<gene>
    <name evidence="4" type="ORF">EPA93_38330</name>
</gene>
<dbReference type="InterPro" id="IPR041916">
    <property type="entry name" value="Anti_sigma_zinc_sf"/>
</dbReference>
<sequence>MAQFDRHMTNEQLSAFLDGQLASEEQAQWDSHLKTCEQCQQELANLRQVVALLHALPQPQLPRSFVLPADSSVSIATEHQVKEKVPSQPARRQGWPTSVRYTIRTLSTLAAVIGIFFLLSSMITFPLPQTAGTVASSVPTNSGGSADSHVATSGTVEASATYAASAANTMSANDHPERTQATPEASPAAQAKKEPASPPHAFGPQLTGLPVHPVFDLSTQAGRIRLGLLLLAVGILGFVLLTLHARGLLHFKRRN</sequence>
<dbReference type="KEGG" id="kbs:EPA93_38330"/>
<accession>A0A4P6K073</accession>
<feature type="transmembrane region" description="Helical" evidence="2">
    <location>
        <begin position="224"/>
        <end position="245"/>
    </location>
</feature>
<dbReference type="InterPro" id="IPR027383">
    <property type="entry name" value="Znf_put"/>
</dbReference>
<dbReference type="Gene3D" id="1.10.10.1320">
    <property type="entry name" value="Anti-sigma factor, zinc-finger domain"/>
    <property type="match status" value="1"/>
</dbReference>
<feature type="domain" description="Putative zinc-finger" evidence="3">
    <location>
        <begin position="11"/>
        <end position="40"/>
    </location>
</feature>
<evidence type="ECO:0000313" key="4">
    <source>
        <dbReference type="EMBL" id="QBD81517.1"/>
    </source>
</evidence>
<feature type="region of interest" description="Disordered" evidence="1">
    <location>
        <begin position="133"/>
        <end position="152"/>
    </location>
</feature>
<dbReference type="OrthoDB" id="166820at2"/>